<keyword evidence="2 3" id="KW-0268">Exocytosis</keyword>
<comment type="similarity">
    <text evidence="3">Belongs to the SEC8 family.</text>
</comment>
<dbReference type="Proteomes" id="UP001603857">
    <property type="component" value="Unassembled WGS sequence"/>
</dbReference>
<dbReference type="GO" id="GO:0006612">
    <property type="term" value="P:protein targeting to membrane"/>
    <property type="evidence" value="ECO:0007669"/>
    <property type="project" value="UniProtKB-UniRule"/>
</dbReference>
<reference evidence="6 7" key="1">
    <citation type="submission" date="2024-08" db="EMBL/GenBank/DDBJ databases">
        <title>Insights into the chromosomal genome structure of Flemingia macrophylla.</title>
        <authorList>
            <person name="Ding Y."/>
            <person name="Zhao Y."/>
            <person name="Bi W."/>
            <person name="Wu M."/>
            <person name="Zhao G."/>
            <person name="Gong Y."/>
            <person name="Li W."/>
            <person name="Zhang P."/>
        </authorList>
    </citation>
    <scope>NUCLEOTIDE SEQUENCE [LARGE SCALE GENOMIC DNA]</scope>
    <source>
        <strain evidence="6">DYQJB</strain>
        <tissue evidence="6">Leaf</tissue>
    </source>
</reference>
<organism evidence="6 7">
    <name type="scientific">Flemingia macrophylla</name>
    <dbReference type="NCBI Taxonomy" id="520843"/>
    <lineage>
        <taxon>Eukaryota</taxon>
        <taxon>Viridiplantae</taxon>
        <taxon>Streptophyta</taxon>
        <taxon>Embryophyta</taxon>
        <taxon>Tracheophyta</taxon>
        <taxon>Spermatophyta</taxon>
        <taxon>Magnoliopsida</taxon>
        <taxon>eudicotyledons</taxon>
        <taxon>Gunneridae</taxon>
        <taxon>Pentapetalae</taxon>
        <taxon>rosids</taxon>
        <taxon>fabids</taxon>
        <taxon>Fabales</taxon>
        <taxon>Fabaceae</taxon>
        <taxon>Papilionoideae</taxon>
        <taxon>50 kb inversion clade</taxon>
        <taxon>NPAAA clade</taxon>
        <taxon>indigoferoid/millettioid clade</taxon>
        <taxon>Phaseoleae</taxon>
        <taxon>Flemingia</taxon>
    </lineage>
</organism>
<proteinExistence type="inferred from homology"/>
<comment type="function">
    <text evidence="3">Component of the exocyst complex involved in the docking of exocytic vesicles with fusion sites on the plasma membrane.</text>
</comment>
<feature type="region of interest" description="Disordered" evidence="4">
    <location>
        <begin position="983"/>
        <end position="1006"/>
    </location>
</feature>
<feature type="region of interest" description="Disordered" evidence="4">
    <location>
        <begin position="366"/>
        <end position="412"/>
    </location>
</feature>
<name>A0ABD1LMT9_9FABA</name>
<accession>A0ABD1LMT9</accession>
<dbReference type="EMBL" id="JBGMDY010000008">
    <property type="protein sequence ID" value="KAL2324836.1"/>
    <property type="molecule type" value="Genomic_DNA"/>
</dbReference>
<gene>
    <name evidence="6" type="ORF">Fmac_023894</name>
</gene>
<dbReference type="GO" id="GO:0090522">
    <property type="term" value="P:vesicle tethering involved in exocytosis"/>
    <property type="evidence" value="ECO:0007669"/>
    <property type="project" value="UniProtKB-UniRule"/>
</dbReference>
<feature type="domain" description="Exocyst complex component Sec8 N-terminal" evidence="5">
    <location>
        <begin position="127"/>
        <end position="262"/>
    </location>
</feature>
<evidence type="ECO:0000256" key="3">
    <source>
        <dbReference type="RuleBase" id="RU367079"/>
    </source>
</evidence>
<keyword evidence="3" id="KW-0653">Protein transport</keyword>
<dbReference type="InterPro" id="IPR039682">
    <property type="entry name" value="Sec8/EXOC4"/>
</dbReference>
<comment type="caution">
    <text evidence="6">The sequence shown here is derived from an EMBL/GenBank/DDBJ whole genome shotgun (WGS) entry which is preliminary data.</text>
</comment>
<keyword evidence="7" id="KW-1185">Reference proteome</keyword>
<keyword evidence="1 3" id="KW-0813">Transport</keyword>
<dbReference type="Pfam" id="PF04048">
    <property type="entry name" value="Sec8_N"/>
    <property type="match status" value="1"/>
</dbReference>
<dbReference type="GO" id="GO:0000145">
    <property type="term" value="C:exocyst"/>
    <property type="evidence" value="ECO:0007669"/>
    <property type="project" value="UniProtKB-UniRule"/>
</dbReference>
<sequence length="1221" mass="135656">MLSDLVGTKRQGKRKKLDFVVFIKVVALEVGFEMIERKFSWYAGVYHGIDSKEARCLFLTRFSTPLCVLHLVTLNSSPLIHTSRTPSSREDFHDDALLYKQSSNTLEDDNICNQHKSSLGLHVHLYLREDLSRIDESWVAARFDSLPHVVHILTSKDRDAAAQFLKEQSDIIEDVVDEVVQSYHSGFNRAIQNYSQILKLFSESTDSISVLKVDLSEAKKRLSARNKQLHQLWYRSVTLRHIISLLDQIEDIAKVPARIEKLIAEKQFYAAVQLHVQSILMLERDSDLVGALQDVRSDLTKLRGVLFFKILEDLHAHLYNKGEYSVAGSTLLENDDEIPTNTAVALTAHNSQTLSRRTRLLKGDNQNSLQIDGSYRPGSMDGGSFDGHDEADSNEETTRINGSDAPKDSSNALHQMPTWLSNSTPDEFLETIRKSDAPLHVKYLQTMVECLCMLGKVAAAGAIICQRLRPTIHELIMSKIKAHAELLNSTRSSIGQGSQAGTGNLHFIKGQLESFQLPKQKHKNGISISGTLFAVSPVSPLMAPGGKAQVAAKELLDSILDAVVRIFENHVIVGELLEAKASQHVDMNTPKSMPVDVNWNPDSEASQVTGGYSIGDIASKSECQQLICEILRATPEAASADAAVQTARLASKVPSKDKRQVLRHAILQRGDLEKKNNDLNTIKSAIPLDGSEDGLTFAFRFTDATISLPNQGADLVRQGWNRKGPNVLQEGYGSAAVLPEEGIYLAASIYRPVIQFTDKLASMLPTKYSQLGNDGLQAFVENFVKDHFLPTMFVDYRKGVQQAISSKSLCCPAAFRPRAHVATTYTPSIEKGRPVLQGLLAIDHLTKEVLGWAQAMPKFANDLVKYVQTFLERTYERCRTAYMEAVLEKQSYMLIGRHDIEKLMRLESSSAYLPNPLGQSNVESNSSDAETIEAELELSELLLNLRPIKQENLIHDDNKLILLASLSDSLEYVADSIERLGQTTQRESNHIGGKYHHSRSDSAPPRSLASFAQDYRKLAIDCLKVLRVEMQLETIFHMQEMANTEYLDDQDAEEPDDFVISLTSQITRRDEEMAPFISNAKRNYIFGGICGVAANASVKALADMKSINLFGVQQICRNAIALEQALAAIPSINSEAVQERLDRALVAFITEHIHLFTPAEYANLLNIQVPGREIPPDAQDRQVTTVLKDGFDSALGDSNSIFPSFVCNVLSILVASAFRFG</sequence>
<dbReference type="InterPro" id="IPR007191">
    <property type="entry name" value="Sec8_exocyst_N"/>
</dbReference>
<dbReference type="PANTHER" id="PTHR14146">
    <property type="entry name" value="EXOCYST COMPLEX COMPONENT 4"/>
    <property type="match status" value="1"/>
</dbReference>
<evidence type="ECO:0000313" key="6">
    <source>
        <dbReference type="EMBL" id="KAL2324836.1"/>
    </source>
</evidence>
<dbReference type="AlphaFoldDB" id="A0ABD1LMT9"/>
<protein>
    <recommendedName>
        <fullName evidence="3">Exocyst complex component Sec8</fullName>
    </recommendedName>
</protein>
<evidence type="ECO:0000256" key="2">
    <source>
        <dbReference type="ARBA" id="ARBA00022483"/>
    </source>
</evidence>
<evidence type="ECO:0000313" key="7">
    <source>
        <dbReference type="Proteomes" id="UP001603857"/>
    </source>
</evidence>
<evidence type="ECO:0000259" key="5">
    <source>
        <dbReference type="Pfam" id="PF04048"/>
    </source>
</evidence>
<dbReference type="GO" id="GO:0015031">
    <property type="term" value="P:protein transport"/>
    <property type="evidence" value="ECO:0007669"/>
    <property type="project" value="UniProtKB-KW"/>
</dbReference>
<evidence type="ECO:0000256" key="1">
    <source>
        <dbReference type="ARBA" id="ARBA00022448"/>
    </source>
</evidence>
<dbReference type="PANTHER" id="PTHR14146:SF0">
    <property type="entry name" value="EXOCYST COMPLEX COMPONENT 4"/>
    <property type="match status" value="1"/>
</dbReference>
<evidence type="ECO:0000256" key="4">
    <source>
        <dbReference type="SAM" id="MobiDB-lite"/>
    </source>
</evidence>